<evidence type="ECO:0000313" key="2">
    <source>
        <dbReference type="EMBL" id="MED6184179.1"/>
    </source>
</evidence>
<dbReference type="EMBL" id="JASCZI010181514">
    <property type="protein sequence ID" value="MED6184179.1"/>
    <property type="molecule type" value="Genomic_DNA"/>
</dbReference>
<feature type="region of interest" description="Disordered" evidence="1">
    <location>
        <begin position="1"/>
        <end position="22"/>
    </location>
</feature>
<evidence type="ECO:0000256" key="1">
    <source>
        <dbReference type="SAM" id="MobiDB-lite"/>
    </source>
</evidence>
<gene>
    <name evidence="2" type="ORF">PIB30_044990</name>
</gene>
<protein>
    <submittedName>
        <fullName evidence="2">Uncharacterized protein</fullName>
    </submittedName>
</protein>
<name>A0ABU6WFY7_9FABA</name>
<proteinExistence type="predicted"/>
<reference evidence="2 3" key="1">
    <citation type="journal article" date="2023" name="Plants (Basel)">
        <title>Bridging the Gap: Combining Genomics and Transcriptomics Approaches to Understand Stylosanthes scabra, an Orphan Legume from the Brazilian Caatinga.</title>
        <authorList>
            <person name="Ferreira-Neto J.R.C."/>
            <person name="da Silva M.D."/>
            <person name="Binneck E."/>
            <person name="de Melo N.F."/>
            <person name="da Silva R.H."/>
            <person name="de Melo A.L.T.M."/>
            <person name="Pandolfi V."/>
            <person name="Bustamante F.O."/>
            <person name="Brasileiro-Vidal A.C."/>
            <person name="Benko-Iseppon A.M."/>
        </authorList>
    </citation>
    <scope>NUCLEOTIDE SEQUENCE [LARGE SCALE GENOMIC DNA]</scope>
    <source>
        <tissue evidence="2">Leaves</tissue>
    </source>
</reference>
<organism evidence="2 3">
    <name type="scientific">Stylosanthes scabra</name>
    <dbReference type="NCBI Taxonomy" id="79078"/>
    <lineage>
        <taxon>Eukaryota</taxon>
        <taxon>Viridiplantae</taxon>
        <taxon>Streptophyta</taxon>
        <taxon>Embryophyta</taxon>
        <taxon>Tracheophyta</taxon>
        <taxon>Spermatophyta</taxon>
        <taxon>Magnoliopsida</taxon>
        <taxon>eudicotyledons</taxon>
        <taxon>Gunneridae</taxon>
        <taxon>Pentapetalae</taxon>
        <taxon>rosids</taxon>
        <taxon>fabids</taxon>
        <taxon>Fabales</taxon>
        <taxon>Fabaceae</taxon>
        <taxon>Papilionoideae</taxon>
        <taxon>50 kb inversion clade</taxon>
        <taxon>dalbergioids sensu lato</taxon>
        <taxon>Dalbergieae</taxon>
        <taxon>Pterocarpus clade</taxon>
        <taxon>Stylosanthes</taxon>
    </lineage>
</organism>
<accession>A0ABU6WFY7</accession>
<dbReference type="Proteomes" id="UP001341840">
    <property type="component" value="Unassembled WGS sequence"/>
</dbReference>
<sequence>MKKKIEDSMDGDQIHHVEQSSPHHEKISVALFLTPFHNTPSLRHCASLRSPQRFLASGSLLFLLTPLHYSSLPCVHASRSTAIFLRSICDLPSSTSCFAKLRLFPAKELLCLDTIKQKVARWAT</sequence>
<evidence type="ECO:0000313" key="3">
    <source>
        <dbReference type="Proteomes" id="UP001341840"/>
    </source>
</evidence>
<keyword evidence="3" id="KW-1185">Reference proteome</keyword>
<comment type="caution">
    <text evidence="2">The sequence shown here is derived from an EMBL/GenBank/DDBJ whole genome shotgun (WGS) entry which is preliminary data.</text>
</comment>